<sequence length="352" mass="38896">MAVNETQLVQLFEQVLTLSKVDASQSVAILKSHYSDARTVRAATDAALRLGARVYAVELPAFNHPRAMGNDMTAYCGDTALTGNLAAQRALEAADLIVDTMMLLHSPEQEQILKTGTRILLAVEPPEVLARMLPNAEDKARVLAAAAVLEQAKLMQVTSAAGSDFRAPLGQYPTVTEYGYADEPGRWDHWPSGFLFTWPNEEQAEGVLVLEVGDILLPFKSYARERITLEIEQGFVTRIHGGFEAEYLREYMKYFDDPEVYGISHIGWGLQPRAQWTAMGLHDKNDGMCMDARAFYGNFLFSTGPNTEVGGTRKTPCHMDIALRRCDIRLDGQTVVADGEVVAPEASRVRRA</sequence>
<evidence type="ECO:0000256" key="1">
    <source>
        <dbReference type="ARBA" id="ARBA00022723"/>
    </source>
</evidence>
<dbReference type="Pfam" id="PF26233">
    <property type="entry name" value="NicX"/>
    <property type="match status" value="1"/>
</dbReference>
<protein>
    <submittedName>
        <fullName evidence="2">2,5-dihydroxypyridine 5,6-dioxygenase</fullName>
    </submittedName>
</protein>
<evidence type="ECO:0000313" key="2">
    <source>
        <dbReference type="EMBL" id="SCZ10415.1"/>
    </source>
</evidence>
<dbReference type="PANTHER" id="PTHR34448">
    <property type="entry name" value="AMINOPEPTIDASE"/>
    <property type="match status" value="1"/>
</dbReference>
<name>A0A1G5LBY2_9GAMM</name>
<dbReference type="InterPro" id="IPR058739">
    <property type="entry name" value="NicX"/>
</dbReference>
<gene>
    <name evidence="2" type="ORF">SAMN02927935_04206</name>
</gene>
<accession>A0A1G5LBY2</accession>
<comment type="caution">
    <text evidence="2">The sequence shown here is derived from an EMBL/GenBank/DDBJ whole genome shotgun (WGS) entry which is preliminary data.</text>
</comment>
<dbReference type="PANTHER" id="PTHR34448:SF1">
    <property type="entry name" value="BLL6088 PROTEIN"/>
    <property type="match status" value="1"/>
</dbReference>
<dbReference type="GeneID" id="93696822"/>
<reference evidence="2 3" key="1">
    <citation type="submission" date="2016-10" db="EMBL/GenBank/DDBJ databases">
        <authorList>
            <person name="Varghese N."/>
            <person name="Submissions S."/>
        </authorList>
    </citation>
    <scope>NUCLEOTIDE SEQUENCE [LARGE SCALE GENOMIC DNA]</scope>
    <source>
        <strain evidence="2 3">CGMCC 1.6853</strain>
    </source>
</reference>
<evidence type="ECO:0000313" key="3">
    <source>
        <dbReference type="Proteomes" id="UP000183031"/>
    </source>
</evidence>
<dbReference type="EMBL" id="FMUT01000013">
    <property type="protein sequence ID" value="SCZ10415.1"/>
    <property type="molecule type" value="Genomic_DNA"/>
</dbReference>
<dbReference type="InterPro" id="IPR052170">
    <property type="entry name" value="M29_Exopeptidase"/>
</dbReference>
<dbReference type="SUPFAM" id="SSF144052">
    <property type="entry name" value="Thermophilic metalloprotease-like"/>
    <property type="match status" value="1"/>
</dbReference>
<proteinExistence type="predicted"/>
<keyword evidence="3" id="KW-1185">Reference proteome</keyword>
<organism evidence="2 3">
    <name type="scientific">Serratia nematodiphila</name>
    <dbReference type="NCBI Taxonomy" id="458197"/>
    <lineage>
        <taxon>Bacteria</taxon>
        <taxon>Pseudomonadati</taxon>
        <taxon>Pseudomonadota</taxon>
        <taxon>Gammaproteobacteria</taxon>
        <taxon>Enterobacterales</taxon>
        <taxon>Yersiniaceae</taxon>
        <taxon>Serratia</taxon>
    </lineage>
</organism>
<keyword evidence="1" id="KW-0479">Metal-binding</keyword>
<dbReference type="Proteomes" id="UP000183031">
    <property type="component" value="Unassembled WGS sequence"/>
</dbReference>
<dbReference type="RefSeq" id="WP_015377796.1">
    <property type="nucleotide sequence ID" value="NZ_CBCSIN010000015.1"/>
</dbReference>